<dbReference type="KEGG" id="goe:100909328"/>
<dbReference type="GO" id="GO:0008270">
    <property type="term" value="F:zinc ion binding"/>
    <property type="evidence" value="ECO:0007669"/>
    <property type="project" value="InterPro"/>
</dbReference>
<gene>
    <name evidence="3" type="primary">LOC100909328</name>
</gene>
<evidence type="ECO:0000313" key="2">
    <source>
        <dbReference type="Proteomes" id="UP000694867"/>
    </source>
</evidence>
<evidence type="ECO:0000256" key="1">
    <source>
        <dbReference type="SAM" id="MobiDB-lite"/>
    </source>
</evidence>
<feature type="region of interest" description="Disordered" evidence="1">
    <location>
        <begin position="158"/>
        <end position="238"/>
    </location>
</feature>
<accession>A0AAJ6QZ08</accession>
<dbReference type="SUPFAM" id="SSF57756">
    <property type="entry name" value="Retrovirus zinc finger-like domains"/>
    <property type="match status" value="1"/>
</dbReference>
<name>A0AAJ6QZ08_9ACAR</name>
<proteinExistence type="predicted"/>
<reference evidence="3" key="1">
    <citation type="submission" date="2025-08" db="UniProtKB">
        <authorList>
            <consortium name="RefSeq"/>
        </authorList>
    </citation>
    <scope>IDENTIFICATION</scope>
</reference>
<dbReference type="PANTHER" id="PTHR47331">
    <property type="entry name" value="PHD-TYPE DOMAIN-CONTAINING PROTEIN"/>
    <property type="match status" value="1"/>
</dbReference>
<dbReference type="GeneID" id="100909328"/>
<dbReference type="InterPro" id="IPR036875">
    <property type="entry name" value="Znf_CCHC_sf"/>
</dbReference>
<dbReference type="InterPro" id="IPR005312">
    <property type="entry name" value="DUF1759"/>
</dbReference>
<dbReference type="RefSeq" id="XP_003748682.1">
    <property type="nucleotide sequence ID" value="XM_003748634.1"/>
</dbReference>
<sequence>MDTFDAFVHGRSIPKLQKIILLKDALSGRALNAVRHLNLRAENYEPMKALLEEEFGRTNYAVDAHIQEMERILSTGGEITLDKLPNFVNLVSQHVHALIALGSTYTSLSLFSNRLLTKLTIDTQRKFLETSGPLPHSTDYLEILIRFMKAEARRTEELRAKQGSVRKQFPSTPVAKSNHQAQNRPSPSGNYRPKNPFYRGKPNQEGSGPLSYKNPSNSFHINSTTSRIPSRPVPNSPKPSQPIPCIFCQADHPSFRCTAQLTHEERMEKVTAAGACLRCLKLNHLAKNCREGPKTSCRYCNLKHYAIICSKAPIQQNVPPTKHTSVNLNNDPDEEQVFLWTAHVIAARDNLTVR</sequence>
<protein>
    <submittedName>
        <fullName evidence="3">Uncharacterized protein LOC100909328</fullName>
    </submittedName>
</protein>
<keyword evidence="2" id="KW-1185">Reference proteome</keyword>
<evidence type="ECO:0000313" key="3">
    <source>
        <dbReference type="RefSeq" id="XP_003748682.1"/>
    </source>
</evidence>
<dbReference type="PANTHER" id="PTHR47331:SF1">
    <property type="entry name" value="GAG-LIKE PROTEIN"/>
    <property type="match status" value="1"/>
</dbReference>
<dbReference type="AlphaFoldDB" id="A0AAJ6QZ08"/>
<dbReference type="Pfam" id="PF03564">
    <property type="entry name" value="DUF1759"/>
    <property type="match status" value="1"/>
</dbReference>
<dbReference type="Proteomes" id="UP000694867">
    <property type="component" value="Unplaced"/>
</dbReference>
<feature type="compositionally biased region" description="Polar residues" evidence="1">
    <location>
        <begin position="213"/>
        <end position="228"/>
    </location>
</feature>
<organism evidence="2 3">
    <name type="scientific">Galendromus occidentalis</name>
    <name type="common">western predatory mite</name>
    <dbReference type="NCBI Taxonomy" id="34638"/>
    <lineage>
        <taxon>Eukaryota</taxon>
        <taxon>Metazoa</taxon>
        <taxon>Ecdysozoa</taxon>
        <taxon>Arthropoda</taxon>
        <taxon>Chelicerata</taxon>
        <taxon>Arachnida</taxon>
        <taxon>Acari</taxon>
        <taxon>Parasitiformes</taxon>
        <taxon>Mesostigmata</taxon>
        <taxon>Gamasina</taxon>
        <taxon>Phytoseioidea</taxon>
        <taxon>Phytoseiidae</taxon>
        <taxon>Typhlodrominae</taxon>
        <taxon>Galendromus</taxon>
    </lineage>
</organism>
<dbReference type="GO" id="GO:0003676">
    <property type="term" value="F:nucleic acid binding"/>
    <property type="evidence" value="ECO:0007669"/>
    <property type="project" value="InterPro"/>
</dbReference>
<feature type="compositionally biased region" description="Polar residues" evidence="1">
    <location>
        <begin position="169"/>
        <end position="189"/>
    </location>
</feature>